<dbReference type="Proteomes" id="UP000218944">
    <property type="component" value="Unassembled WGS sequence"/>
</dbReference>
<dbReference type="PANTHER" id="PTHR46580:SF2">
    <property type="entry name" value="MAM DOMAIN-CONTAINING PROTEIN"/>
    <property type="match status" value="1"/>
</dbReference>
<feature type="chain" id="PRO_5012561814" description="VCBS repeat-containing protein" evidence="2">
    <location>
        <begin position="35"/>
        <end position="333"/>
    </location>
</feature>
<evidence type="ECO:0000313" key="3">
    <source>
        <dbReference type="EMBL" id="PAU46451.1"/>
    </source>
</evidence>
<sequence>MCQGGIPVRTMKAIAALAPIALGAILTLPGGAVAAGQDHTSDKATSQAGAAAFRNFILQTGTALHETDDTFATATADWDRDGRPDLVAVKKSRTGTNSTEVHVLSGASNFQRFVLQTGTALHETDGTFDFALADWDRDGRPDLVAIKKSRTGTNSTEVHILSGASNFQRFIFQSGTALHETDGTFDFATTDWDRDGRPDLVAVKKSRTGTNSTEVHVLSGGSGFQRFSLQTGTALHETDDTFDFAAADWDRDGRPDLVAIKKSRTGTNSTEVHVLSGGSGFQRFSLQTGTALHETDSTFEFSVADWNRDGRQDLVAVKKSRTGTNSTEVHILG</sequence>
<comment type="caution">
    <text evidence="3">The sequence shown here is derived from an EMBL/GenBank/DDBJ whole genome shotgun (WGS) entry which is preliminary data.</text>
</comment>
<evidence type="ECO:0000313" key="4">
    <source>
        <dbReference type="Proteomes" id="UP000218944"/>
    </source>
</evidence>
<dbReference type="Gene3D" id="2.130.10.130">
    <property type="entry name" value="Integrin alpha, N-terminal"/>
    <property type="match status" value="2"/>
</dbReference>
<keyword evidence="1 2" id="KW-0732">Signal</keyword>
<dbReference type="PANTHER" id="PTHR46580">
    <property type="entry name" value="SENSOR KINASE-RELATED"/>
    <property type="match status" value="1"/>
</dbReference>
<gene>
    <name evidence="3" type="ORF">CK936_24215</name>
</gene>
<evidence type="ECO:0000256" key="1">
    <source>
        <dbReference type="ARBA" id="ARBA00022729"/>
    </source>
</evidence>
<evidence type="ECO:0000256" key="2">
    <source>
        <dbReference type="SAM" id="SignalP"/>
    </source>
</evidence>
<keyword evidence="4" id="KW-1185">Reference proteome</keyword>
<dbReference type="AlphaFoldDB" id="A0A2A2D4L5"/>
<feature type="signal peptide" evidence="2">
    <location>
        <begin position="1"/>
        <end position="34"/>
    </location>
</feature>
<proteinExistence type="predicted"/>
<dbReference type="InterPro" id="IPR028994">
    <property type="entry name" value="Integrin_alpha_N"/>
</dbReference>
<dbReference type="EMBL" id="NSJV01000455">
    <property type="protein sequence ID" value="PAU46451.1"/>
    <property type="molecule type" value="Genomic_DNA"/>
</dbReference>
<name>A0A2A2D4L5_9ACTN</name>
<accession>A0A2A2D4L5</accession>
<evidence type="ECO:0008006" key="5">
    <source>
        <dbReference type="Google" id="ProtNLM"/>
    </source>
</evidence>
<reference evidence="3 4" key="1">
    <citation type="submission" date="2017-08" db="EMBL/GenBank/DDBJ databases">
        <title>Genome sequence of Streptomyces albireticuli NRRL B-1670.</title>
        <authorList>
            <person name="Graham D.E."/>
            <person name="Mahan K.M."/>
            <person name="Klingeman D.M."/>
            <person name="Hettich R.L."/>
            <person name="Parry R.J."/>
            <person name="Spain J.C."/>
        </authorList>
    </citation>
    <scope>NUCLEOTIDE SEQUENCE [LARGE SCALE GENOMIC DNA]</scope>
    <source>
        <strain evidence="3 4">NRRL B-1670</strain>
    </source>
</reference>
<dbReference type="SUPFAM" id="SSF69318">
    <property type="entry name" value="Integrin alpha N-terminal domain"/>
    <property type="match status" value="1"/>
</dbReference>
<organism evidence="3 4">
    <name type="scientific">Streptomyces albireticuli</name>
    <dbReference type="NCBI Taxonomy" id="1940"/>
    <lineage>
        <taxon>Bacteria</taxon>
        <taxon>Bacillati</taxon>
        <taxon>Actinomycetota</taxon>
        <taxon>Actinomycetes</taxon>
        <taxon>Kitasatosporales</taxon>
        <taxon>Streptomycetaceae</taxon>
        <taxon>Streptomyces</taxon>
    </lineage>
</organism>
<protein>
    <recommendedName>
        <fullName evidence="5">VCBS repeat-containing protein</fullName>
    </recommendedName>
</protein>
<dbReference type="InterPro" id="IPR013517">
    <property type="entry name" value="FG-GAP"/>
</dbReference>
<dbReference type="Pfam" id="PF13517">
    <property type="entry name" value="FG-GAP_3"/>
    <property type="match status" value="2"/>
</dbReference>